<comment type="caution">
    <text evidence="2">The sequence shown here is derived from an EMBL/GenBank/DDBJ whole genome shotgun (WGS) entry which is preliminary data.</text>
</comment>
<feature type="region of interest" description="Disordered" evidence="1">
    <location>
        <begin position="77"/>
        <end position="101"/>
    </location>
</feature>
<dbReference type="AlphaFoldDB" id="A0A2N5S7M6"/>
<evidence type="ECO:0000313" key="3">
    <source>
        <dbReference type="Proteomes" id="UP000235388"/>
    </source>
</evidence>
<accession>A0A2N5S7M6</accession>
<evidence type="ECO:0000256" key="1">
    <source>
        <dbReference type="SAM" id="MobiDB-lite"/>
    </source>
</evidence>
<name>A0A2N5S7M6_9BASI</name>
<sequence>MRVSRGGRTVCVLKTLSHESVFRTLSHKSVFRTLCKLSSRHFAKRCVLRTAPQSCPEDTSVPKMLWKRLRERLRTNMSSGKSNGVLRTLSLGKRPEDGGDF</sequence>
<protein>
    <submittedName>
        <fullName evidence="2">Uncharacterized protein</fullName>
    </submittedName>
</protein>
<organism evidence="2 3">
    <name type="scientific">Puccinia coronata f. sp. avenae</name>
    <dbReference type="NCBI Taxonomy" id="200324"/>
    <lineage>
        <taxon>Eukaryota</taxon>
        <taxon>Fungi</taxon>
        <taxon>Dikarya</taxon>
        <taxon>Basidiomycota</taxon>
        <taxon>Pucciniomycotina</taxon>
        <taxon>Pucciniomycetes</taxon>
        <taxon>Pucciniales</taxon>
        <taxon>Pucciniaceae</taxon>
        <taxon>Puccinia</taxon>
    </lineage>
</organism>
<keyword evidence="3" id="KW-1185">Reference proteome</keyword>
<proteinExistence type="predicted"/>
<gene>
    <name evidence="2" type="ORF">PCANC_22699</name>
</gene>
<dbReference type="EMBL" id="PGCJ01001116">
    <property type="protein sequence ID" value="PLW09225.1"/>
    <property type="molecule type" value="Genomic_DNA"/>
</dbReference>
<dbReference type="Proteomes" id="UP000235388">
    <property type="component" value="Unassembled WGS sequence"/>
</dbReference>
<reference evidence="2 3" key="1">
    <citation type="submission" date="2017-11" db="EMBL/GenBank/DDBJ databases">
        <title>De novo assembly and phasing of dikaryotic genomes from two isolates of Puccinia coronata f. sp. avenae, the causal agent of oat crown rust.</title>
        <authorList>
            <person name="Miller M.E."/>
            <person name="Zhang Y."/>
            <person name="Omidvar V."/>
            <person name="Sperschneider J."/>
            <person name="Schwessinger B."/>
            <person name="Raley C."/>
            <person name="Palmer J.M."/>
            <person name="Garnica D."/>
            <person name="Upadhyaya N."/>
            <person name="Rathjen J."/>
            <person name="Taylor J.M."/>
            <person name="Park R.F."/>
            <person name="Dodds P.N."/>
            <person name="Hirsch C.D."/>
            <person name="Kianian S.F."/>
            <person name="Figueroa M."/>
        </authorList>
    </citation>
    <scope>NUCLEOTIDE SEQUENCE [LARGE SCALE GENOMIC DNA]</scope>
    <source>
        <strain evidence="2">12NC29</strain>
    </source>
</reference>
<evidence type="ECO:0000313" key="2">
    <source>
        <dbReference type="EMBL" id="PLW09225.1"/>
    </source>
</evidence>